<evidence type="ECO:0000313" key="9">
    <source>
        <dbReference type="Proteomes" id="UP001174909"/>
    </source>
</evidence>
<evidence type="ECO:0000256" key="3">
    <source>
        <dbReference type="ARBA" id="ARBA00022833"/>
    </source>
</evidence>
<evidence type="ECO:0000313" key="8">
    <source>
        <dbReference type="EMBL" id="CAI8020742.1"/>
    </source>
</evidence>
<evidence type="ECO:0000256" key="5">
    <source>
        <dbReference type="SAM" id="MobiDB-lite"/>
    </source>
</evidence>
<dbReference type="InterPro" id="IPR017907">
    <property type="entry name" value="Znf_RING_CS"/>
</dbReference>
<feature type="region of interest" description="Disordered" evidence="5">
    <location>
        <begin position="604"/>
        <end position="630"/>
    </location>
</feature>
<proteinExistence type="predicted"/>
<dbReference type="Pfam" id="PF13445">
    <property type="entry name" value="zf-RING_UBOX"/>
    <property type="match status" value="1"/>
</dbReference>
<dbReference type="PANTHER" id="PTHR25462">
    <property type="entry name" value="BONUS, ISOFORM C-RELATED"/>
    <property type="match status" value="1"/>
</dbReference>
<dbReference type="PROSITE" id="PS50853">
    <property type="entry name" value="FN3"/>
    <property type="match status" value="1"/>
</dbReference>
<evidence type="ECO:0000256" key="2">
    <source>
        <dbReference type="ARBA" id="ARBA00022771"/>
    </source>
</evidence>
<evidence type="ECO:0000256" key="1">
    <source>
        <dbReference type="ARBA" id="ARBA00022723"/>
    </source>
</evidence>
<keyword evidence="2 4" id="KW-0863">Zinc-finger</keyword>
<dbReference type="SMART" id="SM00184">
    <property type="entry name" value="RING"/>
    <property type="match status" value="1"/>
</dbReference>
<dbReference type="InterPro" id="IPR001841">
    <property type="entry name" value="Znf_RING"/>
</dbReference>
<dbReference type="PANTHER" id="PTHR25462:SF296">
    <property type="entry name" value="MEIOTIC P26, ISOFORM F"/>
    <property type="match status" value="1"/>
</dbReference>
<dbReference type="Pfam" id="PF00041">
    <property type="entry name" value="fn3"/>
    <property type="match status" value="1"/>
</dbReference>
<dbReference type="EMBL" id="CASHTH010001844">
    <property type="protein sequence ID" value="CAI8020742.1"/>
    <property type="molecule type" value="Genomic_DNA"/>
</dbReference>
<name>A0AA35WNR2_GEOBA</name>
<feature type="non-terminal residue" evidence="8">
    <location>
        <position position="1"/>
    </location>
</feature>
<keyword evidence="9" id="KW-1185">Reference proteome</keyword>
<dbReference type="SUPFAM" id="SSF57850">
    <property type="entry name" value="RING/U-box"/>
    <property type="match status" value="1"/>
</dbReference>
<dbReference type="InterPro" id="IPR027370">
    <property type="entry name" value="Znf-RING_euk"/>
</dbReference>
<dbReference type="InterPro" id="IPR003961">
    <property type="entry name" value="FN3_dom"/>
</dbReference>
<protein>
    <submittedName>
        <fullName evidence="8">E3 ubiquitin-protein ligase TRIM32</fullName>
    </submittedName>
</protein>
<evidence type="ECO:0000256" key="4">
    <source>
        <dbReference type="PROSITE-ProRule" id="PRU00175"/>
    </source>
</evidence>
<dbReference type="InterPro" id="IPR013783">
    <property type="entry name" value="Ig-like_fold"/>
</dbReference>
<dbReference type="CDD" id="cd00063">
    <property type="entry name" value="FN3"/>
    <property type="match status" value="1"/>
</dbReference>
<dbReference type="InterPro" id="IPR036116">
    <property type="entry name" value="FN3_sf"/>
</dbReference>
<feature type="domain" description="RING-type" evidence="6">
    <location>
        <begin position="18"/>
        <end position="67"/>
    </location>
</feature>
<dbReference type="Proteomes" id="UP001174909">
    <property type="component" value="Unassembled WGS sequence"/>
</dbReference>
<dbReference type="PROSITE" id="PS00518">
    <property type="entry name" value="ZF_RING_1"/>
    <property type="match status" value="1"/>
</dbReference>
<dbReference type="Gene3D" id="3.30.40.10">
    <property type="entry name" value="Zinc/RING finger domain, C3HC4 (zinc finger)"/>
    <property type="match status" value="1"/>
</dbReference>
<dbReference type="Gene3D" id="2.60.40.10">
    <property type="entry name" value="Immunoglobulins"/>
    <property type="match status" value="1"/>
</dbReference>
<keyword evidence="3" id="KW-0862">Zinc</keyword>
<reference evidence="8" key="1">
    <citation type="submission" date="2023-03" db="EMBL/GenBank/DDBJ databases">
        <authorList>
            <person name="Steffen K."/>
            <person name="Cardenas P."/>
        </authorList>
    </citation>
    <scope>NUCLEOTIDE SEQUENCE</scope>
</reference>
<dbReference type="GO" id="GO:0008270">
    <property type="term" value="F:zinc ion binding"/>
    <property type="evidence" value="ECO:0007669"/>
    <property type="project" value="UniProtKB-KW"/>
</dbReference>
<organism evidence="8 9">
    <name type="scientific">Geodia barretti</name>
    <name type="common">Barrett's horny sponge</name>
    <dbReference type="NCBI Taxonomy" id="519541"/>
    <lineage>
        <taxon>Eukaryota</taxon>
        <taxon>Metazoa</taxon>
        <taxon>Porifera</taxon>
        <taxon>Demospongiae</taxon>
        <taxon>Heteroscleromorpha</taxon>
        <taxon>Tetractinellida</taxon>
        <taxon>Astrophorina</taxon>
        <taxon>Geodiidae</taxon>
        <taxon>Geodia</taxon>
    </lineage>
</organism>
<evidence type="ECO:0000259" key="6">
    <source>
        <dbReference type="PROSITE" id="PS50089"/>
    </source>
</evidence>
<keyword evidence="1" id="KW-0479">Metal-binding</keyword>
<dbReference type="SUPFAM" id="SSF49265">
    <property type="entry name" value="Fibronectin type III"/>
    <property type="match status" value="1"/>
</dbReference>
<feature type="domain" description="Fibronectin type-III" evidence="7">
    <location>
        <begin position="378"/>
        <end position="489"/>
    </location>
</feature>
<sequence>MANPEQQDVLATPSVLECPICNEQYGTEYDTTPRVLRCGHTYCTKCLAQLVSIHAGKRYGVKCAFCSSLHELSRPDPKLIPVNHAVLEIIKISDSKRVDTKVVGPQCEYKGLHCEEGATWVCFDCNPTKNNTLFCSMCIKTEHNRGFEPVTRHRRMLMTEVNNPHAAYCLYHPRILATLYSIKFQQFACSECESSRPEFADMRDQFEPINDAVQTLRSQAKRMVKYSQGILAKLNVALGSISANNAELGPTVEQTKNQIQQKFSEIREIIQERQMTLMKHVQAEYSDRKQGMEDQLTRIKAAFNDISAAQGSLNSVLGKHDVDFLVHYLLVFQGMERVLSEEDRSLQRTVSYKDIPFYIPLSIMEDLRKLGAVGGGTVPQEIEVELSSVYSNLLQLKWQLPHYATDVQWYEIEYENLPNTGETALKVSQTQSSSYFDSEPQSIMVPGNVLASYIQDICPGYKYRFRIRSQNVAGWGMWSKSVVAKCDSFPTWIKGMRRIHRIRIPTDGYYRLTAKGAKGADGKVHYGGRGAIISGSFPLKSGDVLIVLVGTMSTMSVCNTGGGGGSFVAVNEISQSNLLIAAGGGGGTRGLEERDEDGCDANLETWGTDGVGKEHGKGGTGGTPGEDANSDGFSGPCWGYGGAGFMQNSSSARSFFEGGMGGQYGGFGGGGAVGLYG</sequence>
<evidence type="ECO:0000259" key="7">
    <source>
        <dbReference type="PROSITE" id="PS50853"/>
    </source>
</evidence>
<dbReference type="PROSITE" id="PS50089">
    <property type="entry name" value="ZF_RING_2"/>
    <property type="match status" value="1"/>
</dbReference>
<dbReference type="InterPro" id="IPR013083">
    <property type="entry name" value="Znf_RING/FYVE/PHD"/>
</dbReference>
<comment type="caution">
    <text evidence="8">The sequence shown here is derived from an EMBL/GenBank/DDBJ whole genome shotgun (WGS) entry which is preliminary data.</text>
</comment>
<dbReference type="InterPro" id="IPR047153">
    <property type="entry name" value="TRIM45/56/19-like"/>
</dbReference>
<dbReference type="AlphaFoldDB" id="A0AA35WNR2"/>
<gene>
    <name evidence="8" type="ORF">GBAR_LOCUS12380</name>
</gene>
<accession>A0AA35WNR2</accession>